<organism evidence="5 6">
    <name type="scientific">Sugiyamaella lignohabitans</name>
    <dbReference type="NCBI Taxonomy" id="796027"/>
    <lineage>
        <taxon>Eukaryota</taxon>
        <taxon>Fungi</taxon>
        <taxon>Dikarya</taxon>
        <taxon>Ascomycota</taxon>
        <taxon>Saccharomycotina</taxon>
        <taxon>Dipodascomycetes</taxon>
        <taxon>Dipodascales</taxon>
        <taxon>Trichomonascaceae</taxon>
        <taxon>Sugiyamaella</taxon>
    </lineage>
</organism>
<sequence length="191" mass="20030">MAGGPPAGPPPGGPPAGPPGGEFAEAAYDYAKQQPTDLGLRKGDHIVVLEKLNADWWRGRNTSTSEEGIFPSNYVHLTHGGPSPPSASYNEKNAYTPPPNPQYYNSGPSGQAPYNAPPPSQSAPPYFPPPSTNYYPQQQQQPQPVVVQQPPPAQGSHHGSDAFKKFGSKLGNAAIFGAGATIGSDIVNSIF</sequence>
<dbReference type="InterPro" id="IPR036028">
    <property type="entry name" value="SH3-like_dom_sf"/>
</dbReference>
<dbReference type="PROSITE" id="PS50002">
    <property type="entry name" value="SH3"/>
    <property type="match status" value="1"/>
</dbReference>
<dbReference type="Gene3D" id="2.30.30.40">
    <property type="entry name" value="SH3 Domains"/>
    <property type="match status" value="1"/>
</dbReference>
<reference evidence="5 6" key="1">
    <citation type="submission" date="2016-02" db="EMBL/GenBank/DDBJ databases">
        <title>Complete genome sequence and transcriptome regulation of the pentose utilising yeast Sugiyamaella lignohabitans.</title>
        <authorList>
            <person name="Bellasio M."/>
            <person name="Peymann A."/>
            <person name="Valli M."/>
            <person name="Sipitzky M."/>
            <person name="Graf A."/>
            <person name="Sauer M."/>
            <person name="Marx H."/>
            <person name="Mattanovich D."/>
        </authorList>
    </citation>
    <scope>NUCLEOTIDE SEQUENCE [LARGE SCALE GENOMIC DNA]</scope>
    <source>
        <strain evidence="5 6">CBS 10342</strain>
    </source>
</reference>
<evidence type="ECO:0000259" key="4">
    <source>
        <dbReference type="PROSITE" id="PS50002"/>
    </source>
</evidence>
<dbReference type="CDD" id="cd00174">
    <property type="entry name" value="SH3"/>
    <property type="match status" value="1"/>
</dbReference>
<dbReference type="GeneID" id="30034447"/>
<dbReference type="KEGG" id="slb:AWJ20_2526"/>
<dbReference type="Pfam" id="PF00018">
    <property type="entry name" value="SH3_1"/>
    <property type="match status" value="1"/>
</dbReference>
<accession>A0A167F7I5</accession>
<dbReference type="InterPro" id="IPR001452">
    <property type="entry name" value="SH3_domain"/>
</dbReference>
<feature type="region of interest" description="Disordered" evidence="3">
    <location>
        <begin position="81"/>
        <end position="165"/>
    </location>
</feature>
<evidence type="ECO:0000256" key="1">
    <source>
        <dbReference type="ARBA" id="ARBA00022443"/>
    </source>
</evidence>
<dbReference type="InterPro" id="IPR050670">
    <property type="entry name" value="STAM"/>
</dbReference>
<dbReference type="PANTHER" id="PTHR45929">
    <property type="entry name" value="JAK PATHWAY SIGNAL TRANSDUCTION ADAPTOR MOLECULE"/>
    <property type="match status" value="1"/>
</dbReference>
<evidence type="ECO:0000313" key="5">
    <source>
        <dbReference type="EMBL" id="ANB14911.1"/>
    </source>
</evidence>
<dbReference type="AlphaFoldDB" id="A0A167F7I5"/>
<feature type="compositionally biased region" description="Low complexity" evidence="3">
    <location>
        <begin position="132"/>
        <end position="148"/>
    </location>
</feature>
<evidence type="ECO:0000256" key="2">
    <source>
        <dbReference type="PROSITE-ProRule" id="PRU00192"/>
    </source>
</evidence>
<evidence type="ECO:0000313" key="6">
    <source>
        <dbReference type="Proteomes" id="UP000189580"/>
    </source>
</evidence>
<keyword evidence="1 2" id="KW-0728">SH3 domain</keyword>
<dbReference type="PANTHER" id="PTHR45929:SF7">
    <property type="entry name" value="LAS SEVENTEEN-BINDING PROTEIN 1"/>
    <property type="match status" value="1"/>
</dbReference>
<keyword evidence="6" id="KW-1185">Reference proteome</keyword>
<feature type="region of interest" description="Disordered" evidence="3">
    <location>
        <begin position="1"/>
        <end position="23"/>
    </location>
</feature>
<dbReference type="SUPFAM" id="SSF50044">
    <property type="entry name" value="SH3-domain"/>
    <property type="match status" value="1"/>
</dbReference>
<dbReference type="OrthoDB" id="6250593at2759"/>
<dbReference type="EMBL" id="CP014503">
    <property type="protein sequence ID" value="ANB14911.1"/>
    <property type="molecule type" value="Genomic_DNA"/>
</dbReference>
<feature type="compositionally biased region" description="Pro residues" evidence="3">
    <location>
        <begin position="1"/>
        <end position="18"/>
    </location>
</feature>
<protein>
    <submittedName>
        <fullName evidence="5">Pin3p</fullName>
    </submittedName>
</protein>
<feature type="compositionally biased region" description="Pro residues" evidence="3">
    <location>
        <begin position="115"/>
        <end position="131"/>
    </location>
</feature>
<feature type="domain" description="SH3" evidence="4">
    <location>
        <begin position="19"/>
        <end position="80"/>
    </location>
</feature>
<proteinExistence type="predicted"/>
<evidence type="ECO:0000256" key="3">
    <source>
        <dbReference type="SAM" id="MobiDB-lite"/>
    </source>
</evidence>
<dbReference type="PRINTS" id="PR00452">
    <property type="entry name" value="SH3DOMAIN"/>
</dbReference>
<dbReference type="RefSeq" id="XP_018737388.1">
    <property type="nucleotide sequence ID" value="XM_018879475.1"/>
</dbReference>
<dbReference type="Proteomes" id="UP000189580">
    <property type="component" value="Chromosome b"/>
</dbReference>
<dbReference type="SMART" id="SM00326">
    <property type="entry name" value="SH3"/>
    <property type="match status" value="1"/>
</dbReference>
<gene>
    <name evidence="5" type="primary">PIN3</name>
    <name evidence="5" type="ORF">AWJ20_2526</name>
</gene>
<name>A0A167F7I5_9ASCO</name>